<dbReference type="Pfam" id="PF20151">
    <property type="entry name" value="DUF6533"/>
    <property type="match status" value="1"/>
</dbReference>
<keyword evidence="1" id="KW-0812">Transmembrane</keyword>
<reference evidence="3" key="1">
    <citation type="submission" date="2023-03" db="EMBL/GenBank/DDBJ databases">
        <title>Massive genome expansion in bonnet fungi (Mycena s.s.) driven by repeated elements and novel gene families across ecological guilds.</title>
        <authorList>
            <consortium name="Lawrence Berkeley National Laboratory"/>
            <person name="Harder C.B."/>
            <person name="Miyauchi S."/>
            <person name="Viragh M."/>
            <person name="Kuo A."/>
            <person name="Thoen E."/>
            <person name="Andreopoulos B."/>
            <person name="Lu D."/>
            <person name="Skrede I."/>
            <person name="Drula E."/>
            <person name="Henrissat B."/>
            <person name="Morin E."/>
            <person name="Kohler A."/>
            <person name="Barry K."/>
            <person name="LaButti K."/>
            <person name="Morin E."/>
            <person name="Salamov A."/>
            <person name="Lipzen A."/>
            <person name="Mereny Z."/>
            <person name="Hegedus B."/>
            <person name="Baldrian P."/>
            <person name="Stursova M."/>
            <person name="Weitz H."/>
            <person name="Taylor A."/>
            <person name="Grigoriev I.V."/>
            <person name="Nagy L.G."/>
            <person name="Martin F."/>
            <person name="Kauserud H."/>
        </authorList>
    </citation>
    <scope>NUCLEOTIDE SEQUENCE</scope>
    <source>
        <strain evidence="3">9144</strain>
    </source>
</reference>
<proteinExistence type="predicted"/>
<comment type="caution">
    <text evidence="3">The sequence shown here is derived from an EMBL/GenBank/DDBJ whole genome shotgun (WGS) entry which is preliminary data.</text>
</comment>
<dbReference type="Proteomes" id="UP001219525">
    <property type="component" value="Unassembled WGS sequence"/>
</dbReference>
<keyword evidence="4" id="KW-1185">Reference proteome</keyword>
<feature type="transmembrane region" description="Helical" evidence="1">
    <location>
        <begin position="168"/>
        <end position="191"/>
    </location>
</feature>
<evidence type="ECO:0000259" key="2">
    <source>
        <dbReference type="Pfam" id="PF20151"/>
    </source>
</evidence>
<dbReference type="InterPro" id="IPR045340">
    <property type="entry name" value="DUF6533"/>
</dbReference>
<evidence type="ECO:0000313" key="3">
    <source>
        <dbReference type="EMBL" id="KAJ7216467.1"/>
    </source>
</evidence>
<feature type="transmembrane region" description="Helical" evidence="1">
    <location>
        <begin position="121"/>
        <end position="148"/>
    </location>
</feature>
<feature type="transmembrane region" description="Helical" evidence="1">
    <location>
        <begin position="20"/>
        <end position="44"/>
    </location>
</feature>
<feature type="transmembrane region" description="Helical" evidence="1">
    <location>
        <begin position="56"/>
        <end position="76"/>
    </location>
</feature>
<dbReference type="AlphaFoldDB" id="A0AAD6VLD0"/>
<feature type="domain" description="DUF6533" evidence="2">
    <location>
        <begin position="31"/>
        <end position="64"/>
    </location>
</feature>
<evidence type="ECO:0000313" key="4">
    <source>
        <dbReference type="Proteomes" id="UP001219525"/>
    </source>
</evidence>
<organism evidence="3 4">
    <name type="scientific">Mycena pura</name>
    <dbReference type="NCBI Taxonomy" id="153505"/>
    <lineage>
        <taxon>Eukaryota</taxon>
        <taxon>Fungi</taxon>
        <taxon>Dikarya</taxon>
        <taxon>Basidiomycota</taxon>
        <taxon>Agaricomycotina</taxon>
        <taxon>Agaricomycetes</taxon>
        <taxon>Agaricomycetidae</taxon>
        <taxon>Agaricales</taxon>
        <taxon>Marasmiineae</taxon>
        <taxon>Mycenaceae</taxon>
        <taxon>Mycena</taxon>
    </lineage>
</organism>
<sequence length="289" mass="31988">MHASENIVLLASRLQTVRYVHVMNLALLASLFDYSLTLSAEISLMWHSKWAPSKILFFLSRYSPAFDVPVLLYYSMVSDISFTHCSQLFAASSWGTVFGIAVAEAILVLRTYALSGRKRSVFIIFTAFWAIGISASVVLIALFLSSVSYGPPPSPSIPGCFLVEGSDIYAGISFFIVLLNDTIIMAYTLWLGFTNYRHMNNPFIVTLYRDGVTYYLFLCAISAVNVAILLKERMPIAQICNALLRVLHSILSARILLHVRGTEYGESGGAETHSHRTVVLSFANSSEVS</sequence>
<feature type="transmembrane region" description="Helical" evidence="1">
    <location>
        <begin position="212"/>
        <end position="230"/>
    </location>
</feature>
<name>A0AAD6VLD0_9AGAR</name>
<accession>A0AAD6VLD0</accession>
<keyword evidence="1" id="KW-1133">Transmembrane helix</keyword>
<protein>
    <recommendedName>
        <fullName evidence="2">DUF6533 domain-containing protein</fullName>
    </recommendedName>
</protein>
<gene>
    <name evidence="3" type="ORF">GGX14DRAFT_562029</name>
</gene>
<dbReference type="EMBL" id="JARJCW010000015">
    <property type="protein sequence ID" value="KAJ7216467.1"/>
    <property type="molecule type" value="Genomic_DNA"/>
</dbReference>
<keyword evidence="1" id="KW-0472">Membrane</keyword>
<evidence type="ECO:0000256" key="1">
    <source>
        <dbReference type="SAM" id="Phobius"/>
    </source>
</evidence>
<feature type="transmembrane region" description="Helical" evidence="1">
    <location>
        <begin position="88"/>
        <end position="109"/>
    </location>
</feature>